<evidence type="ECO:0000313" key="2">
    <source>
        <dbReference type="EMBL" id="QQV92231.1"/>
    </source>
</evidence>
<dbReference type="Proteomes" id="UP000596381">
    <property type="component" value="Segment"/>
</dbReference>
<keyword evidence="3" id="KW-1185">Reference proteome</keyword>
<dbReference type="EMBL" id="MW394391">
    <property type="protein sequence ID" value="QQV92231.1"/>
    <property type="molecule type" value="Genomic_DNA"/>
</dbReference>
<organism evidence="2 3">
    <name type="scientific">Klebsiella phage vB_KpM_FBKp24</name>
    <dbReference type="NCBI Taxonomy" id="2801834"/>
    <lineage>
        <taxon>Viruses</taxon>
        <taxon>Duplodnaviria</taxon>
        <taxon>Heunggongvirae</taxon>
        <taxon>Uroviricota</taxon>
        <taxon>Caudoviricetes</taxon>
        <taxon>Chimalliviridae</taxon>
        <taxon>Maaswegvirus</taxon>
        <taxon>Maaswegvirus Kp24</taxon>
    </lineage>
</organism>
<reference evidence="2 3" key="1">
    <citation type="submission" date="2020-12" db="EMBL/GenBank/DDBJ databases">
        <title>Genomic characterization of four novel bacteriophages infecting Klebsiella pneumoniae.</title>
        <authorList>
            <person name="Estrada Bonilla B."/>
            <person name="Costa A.R."/>
            <person name="van Rossum T."/>
            <person name="Hagedoorn S."/>
            <person name="Wallinga H."/>
            <person name="Xiao M."/>
            <person name="Song W."/>
            <person name="Haas P.-J."/>
            <person name="Nobrega F.L."/>
            <person name="Brouns S.J.J."/>
        </authorList>
    </citation>
    <scope>NUCLEOTIDE SEQUENCE [LARGE SCALE GENOMIC DNA]</scope>
</reference>
<evidence type="ECO:0000256" key="1">
    <source>
        <dbReference type="SAM" id="Phobius"/>
    </source>
</evidence>
<keyword evidence="1" id="KW-1133">Transmembrane helix</keyword>
<sequence>MVEIIGGDIKITESKEPKFYVVATKRNPDIKLFPRTSSSIEPKWAIIKDNDGYILSRNFLPLRYKMDDLLYDEKGISERYENYYHEVETIVTRLNEGKPPFSAVKTKGGFLRNERFIASTITALALIGYLIIYWR</sequence>
<evidence type="ECO:0000313" key="3">
    <source>
        <dbReference type="Proteomes" id="UP000596381"/>
    </source>
</evidence>
<feature type="transmembrane region" description="Helical" evidence="1">
    <location>
        <begin position="116"/>
        <end position="134"/>
    </location>
</feature>
<proteinExistence type="predicted"/>
<keyword evidence="1" id="KW-0812">Transmembrane</keyword>
<name>A0A7U0J6T7_9CAUD</name>
<protein>
    <submittedName>
        <fullName evidence="2">Uncharacterized protein</fullName>
    </submittedName>
</protein>
<accession>A0A7U0J6T7</accession>
<gene>
    <name evidence="2" type="ORF">vBKpMFBKp24_291</name>
</gene>
<keyword evidence="1" id="KW-0472">Membrane</keyword>